<organism evidence="1 2">
    <name type="scientific">Hexamita inflata</name>
    <dbReference type="NCBI Taxonomy" id="28002"/>
    <lineage>
        <taxon>Eukaryota</taxon>
        <taxon>Metamonada</taxon>
        <taxon>Diplomonadida</taxon>
        <taxon>Hexamitidae</taxon>
        <taxon>Hexamitinae</taxon>
        <taxon>Hexamita</taxon>
    </lineage>
</organism>
<gene>
    <name evidence="1" type="ORF">HINF_LOCUS12460</name>
</gene>
<sequence>MNIQYLVDVIALKFNMQPCDDLERRVALQVIMLPEQHLMQLFVQLSYDLNIDSLVLKNFFMANILPQISLNTSISFCQQVKFKATGSRQKTQSHLELPAEIRVGAQIGSLGFQPEHKT</sequence>
<evidence type="ECO:0000313" key="1">
    <source>
        <dbReference type="EMBL" id="CAL5992187.1"/>
    </source>
</evidence>
<keyword evidence="2" id="KW-1185">Reference proteome</keyword>
<dbReference type="EMBL" id="CAXDID020000028">
    <property type="protein sequence ID" value="CAL5992187.1"/>
    <property type="molecule type" value="Genomic_DNA"/>
</dbReference>
<reference evidence="1 2" key="1">
    <citation type="submission" date="2024-07" db="EMBL/GenBank/DDBJ databases">
        <authorList>
            <person name="Akdeniz Z."/>
        </authorList>
    </citation>
    <scope>NUCLEOTIDE SEQUENCE [LARGE SCALE GENOMIC DNA]</scope>
</reference>
<protein>
    <submittedName>
        <fullName evidence="1">Hypothetical_protein</fullName>
    </submittedName>
</protein>
<accession>A0ABP1HHL2</accession>
<comment type="caution">
    <text evidence="1">The sequence shown here is derived from an EMBL/GenBank/DDBJ whole genome shotgun (WGS) entry which is preliminary data.</text>
</comment>
<name>A0ABP1HHL2_9EUKA</name>
<evidence type="ECO:0000313" key="2">
    <source>
        <dbReference type="Proteomes" id="UP001642409"/>
    </source>
</evidence>
<proteinExistence type="predicted"/>
<dbReference type="Proteomes" id="UP001642409">
    <property type="component" value="Unassembled WGS sequence"/>
</dbReference>